<dbReference type="InterPro" id="IPR020904">
    <property type="entry name" value="Sc_DH/Rdtase_CS"/>
</dbReference>
<keyword evidence="5" id="KW-1185">Reference proteome</keyword>
<keyword evidence="2" id="KW-0560">Oxidoreductase</keyword>
<dbReference type="AlphaFoldDB" id="A0A1M5LMK2"/>
<dbReference type="CDD" id="cd05339">
    <property type="entry name" value="17beta-HSDXI-like_SDR_c"/>
    <property type="match status" value="1"/>
</dbReference>
<dbReference type="InterPro" id="IPR036291">
    <property type="entry name" value="NAD(P)-bd_dom_sf"/>
</dbReference>
<evidence type="ECO:0000256" key="1">
    <source>
        <dbReference type="ARBA" id="ARBA00006484"/>
    </source>
</evidence>
<dbReference type="PANTHER" id="PTHR24322:SF736">
    <property type="entry name" value="RETINOL DEHYDROGENASE 10"/>
    <property type="match status" value="1"/>
</dbReference>
<dbReference type="Gene3D" id="3.40.50.720">
    <property type="entry name" value="NAD(P)-binding Rossmann-like Domain"/>
    <property type="match status" value="1"/>
</dbReference>
<gene>
    <name evidence="4" type="ORF">SAMN04488068_0985</name>
</gene>
<protein>
    <submittedName>
        <fullName evidence="4">Short-chain dehydrogenase</fullName>
    </submittedName>
</protein>
<dbReference type="InterPro" id="IPR002347">
    <property type="entry name" value="SDR_fam"/>
</dbReference>
<evidence type="ECO:0000313" key="4">
    <source>
        <dbReference type="EMBL" id="SHG66140.1"/>
    </source>
</evidence>
<sequence>METVAGKKVLITGAAMGMGKLYAELAVREKAGAVVLWDINQAALDQTVAELKAAGGTVFAYTVDVSSLEDIEKTAAQVQREIGDIDLLFNNAGIIRGKYFWDHDNRRDIWATMAINSLAIMYIARAFIPAMITGGRQSRIINIASAAGTVSNPRMSVYCGSKWAAIGWSDSLRLELQQAGHHHVKVTTVCPSYISTGMFDGVKAPLMTPILTPETVVNRVWKAMKIGKPLITMPWTVRLAMFTRGVLPLSVWDVIADKVFKIYSSMEHFKGGRN</sequence>
<dbReference type="SUPFAM" id="SSF51735">
    <property type="entry name" value="NAD(P)-binding Rossmann-fold domains"/>
    <property type="match status" value="1"/>
</dbReference>
<evidence type="ECO:0000313" key="5">
    <source>
        <dbReference type="Proteomes" id="UP000199758"/>
    </source>
</evidence>
<proteinExistence type="inferred from homology"/>
<organism evidence="4 5">
    <name type="scientific">Hydrocarboniphaga daqingensis</name>
    <dbReference type="NCBI Taxonomy" id="490188"/>
    <lineage>
        <taxon>Bacteria</taxon>
        <taxon>Pseudomonadati</taxon>
        <taxon>Pseudomonadota</taxon>
        <taxon>Gammaproteobacteria</taxon>
        <taxon>Nevskiales</taxon>
        <taxon>Nevskiaceae</taxon>
        <taxon>Hydrocarboniphaga</taxon>
    </lineage>
</organism>
<dbReference type="PANTHER" id="PTHR24322">
    <property type="entry name" value="PKSB"/>
    <property type="match status" value="1"/>
</dbReference>
<dbReference type="STRING" id="490188.SAMN04488068_0985"/>
<dbReference type="Proteomes" id="UP000199758">
    <property type="component" value="Unassembled WGS sequence"/>
</dbReference>
<dbReference type="PRINTS" id="PR00081">
    <property type="entry name" value="GDHRDH"/>
</dbReference>
<evidence type="ECO:0000256" key="3">
    <source>
        <dbReference type="RuleBase" id="RU000363"/>
    </source>
</evidence>
<dbReference type="EMBL" id="FQWZ01000002">
    <property type="protein sequence ID" value="SHG66140.1"/>
    <property type="molecule type" value="Genomic_DNA"/>
</dbReference>
<dbReference type="RefSeq" id="WP_072894764.1">
    <property type="nucleotide sequence ID" value="NZ_FQWZ01000002.1"/>
</dbReference>
<comment type="similarity">
    <text evidence="1 3">Belongs to the short-chain dehydrogenases/reductases (SDR) family.</text>
</comment>
<dbReference type="Pfam" id="PF00106">
    <property type="entry name" value="adh_short"/>
    <property type="match status" value="1"/>
</dbReference>
<reference evidence="4 5" key="1">
    <citation type="submission" date="2016-11" db="EMBL/GenBank/DDBJ databases">
        <authorList>
            <person name="Jaros S."/>
            <person name="Januszkiewicz K."/>
            <person name="Wedrychowicz H."/>
        </authorList>
    </citation>
    <scope>NUCLEOTIDE SEQUENCE [LARGE SCALE GENOMIC DNA]</scope>
    <source>
        <strain evidence="4 5">CGMCC 1.7049</strain>
    </source>
</reference>
<dbReference type="GO" id="GO:0016616">
    <property type="term" value="F:oxidoreductase activity, acting on the CH-OH group of donors, NAD or NADP as acceptor"/>
    <property type="evidence" value="ECO:0007669"/>
    <property type="project" value="TreeGrafter"/>
</dbReference>
<dbReference type="PROSITE" id="PS00061">
    <property type="entry name" value="ADH_SHORT"/>
    <property type="match status" value="1"/>
</dbReference>
<name>A0A1M5LMK2_9GAMM</name>
<dbReference type="PRINTS" id="PR00080">
    <property type="entry name" value="SDRFAMILY"/>
</dbReference>
<evidence type="ECO:0000256" key="2">
    <source>
        <dbReference type="ARBA" id="ARBA00023002"/>
    </source>
</evidence>
<dbReference type="OrthoDB" id="9806974at2"/>
<accession>A0A1M5LMK2</accession>